<dbReference type="RefSeq" id="XP_036358886.1">
    <property type="nucleotide sequence ID" value="XM_036502993.1"/>
</dbReference>
<gene>
    <name evidence="3" type="primary">LOC118763396</name>
</gene>
<dbReference type="InterPro" id="IPR000477">
    <property type="entry name" value="RT_dom"/>
</dbReference>
<name>A0A7E6ET89_9MOLL</name>
<protein>
    <submittedName>
        <fullName evidence="3">Secreted RxLR effector protein 78-like</fullName>
    </submittedName>
</protein>
<dbReference type="InterPro" id="IPR043502">
    <property type="entry name" value="DNA/RNA_pol_sf"/>
</dbReference>
<dbReference type="SUPFAM" id="SSF56672">
    <property type="entry name" value="DNA/RNA polymerases"/>
    <property type="match status" value="1"/>
</dbReference>
<sequence>MEWQWQMSLYVCFVDFEKAFDSVDRQTIWDILRHYGMSEKIVGIIRLLYEEFSCQVIHAGRLSEEFRVSTGVRQSCLLPPLLFLVVLDWVTRTAYATSGKGIQWTLMNKLEDLDNADDLALLSHRLQDIHDKVDHLTETSRRVGLRISREKTKVLRINNK</sequence>
<evidence type="ECO:0000313" key="3">
    <source>
        <dbReference type="RefSeq" id="XP_036358886.1"/>
    </source>
</evidence>
<dbReference type="PANTHER" id="PTHR47027">
    <property type="entry name" value="REVERSE TRANSCRIPTASE DOMAIN-CONTAINING PROTEIN"/>
    <property type="match status" value="1"/>
</dbReference>
<evidence type="ECO:0000259" key="1">
    <source>
        <dbReference type="PROSITE" id="PS50878"/>
    </source>
</evidence>
<dbReference type="KEGG" id="osn:118763396"/>
<organism evidence="2 3">
    <name type="scientific">Octopus sinensis</name>
    <name type="common">East Asian common octopus</name>
    <dbReference type="NCBI Taxonomy" id="2607531"/>
    <lineage>
        <taxon>Eukaryota</taxon>
        <taxon>Metazoa</taxon>
        <taxon>Spiralia</taxon>
        <taxon>Lophotrochozoa</taxon>
        <taxon>Mollusca</taxon>
        <taxon>Cephalopoda</taxon>
        <taxon>Coleoidea</taxon>
        <taxon>Octopodiformes</taxon>
        <taxon>Octopoda</taxon>
        <taxon>Incirrata</taxon>
        <taxon>Octopodidae</taxon>
        <taxon>Octopus</taxon>
    </lineage>
</organism>
<reference evidence="3" key="1">
    <citation type="submission" date="2025-08" db="UniProtKB">
        <authorList>
            <consortium name="RefSeq"/>
        </authorList>
    </citation>
    <scope>IDENTIFICATION</scope>
</reference>
<accession>A0A7E6ET89</accession>
<dbReference type="PANTHER" id="PTHR47027:SF25">
    <property type="entry name" value="REVERSE TRANSCRIPTASE DOMAIN-CONTAINING PROTEIN"/>
    <property type="match status" value="1"/>
</dbReference>
<dbReference type="PROSITE" id="PS50878">
    <property type="entry name" value="RT_POL"/>
    <property type="match status" value="1"/>
</dbReference>
<dbReference type="Proteomes" id="UP000515154">
    <property type="component" value="Linkage group LG1"/>
</dbReference>
<evidence type="ECO:0000313" key="2">
    <source>
        <dbReference type="Proteomes" id="UP000515154"/>
    </source>
</evidence>
<dbReference type="AlphaFoldDB" id="A0A7E6ET89"/>
<dbReference type="Pfam" id="PF00078">
    <property type="entry name" value="RVT_1"/>
    <property type="match status" value="1"/>
</dbReference>
<keyword evidence="2" id="KW-1185">Reference proteome</keyword>
<feature type="domain" description="Reverse transcriptase" evidence="1">
    <location>
        <begin position="1"/>
        <end position="160"/>
    </location>
</feature>
<proteinExistence type="predicted"/>